<dbReference type="RefSeq" id="WP_134440568.1">
    <property type="nucleotide sequence ID" value="NZ_LXQC01000155.1"/>
</dbReference>
<proteinExistence type="predicted"/>
<evidence type="ECO:0000256" key="3">
    <source>
        <dbReference type="PIRSR" id="PIRSR000197-1"/>
    </source>
</evidence>
<dbReference type="InterPro" id="IPR024089">
    <property type="entry name" value="PRODH_PutA_dom_I/II"/>
</dbReference>
<dbReference type="InterPro" id="IPR025703">
    <property type="entry name" value="Bifunct_PutA"/>
</dbReference>
<keyword evidence="2" id="KW-0520">NAD</keyword>
<keyword evidence="1" id="KW-0560">Oxidoreductase</keyword>
<feature type="domain" description="Proline dehydrogenase PutA" evidence="6">
    <location>
        <begin position="71"/>
        <end position="122"/>
    </location>
</feature>
<dbReference type="PANTHER" id="PTHR42862:SF1">
    <property type="entry name" value="DELTA-1-PYRROLINE-5-CARBOXYLATE DEHYDROGENASE 2, ISOFORM A-RELATED"/>
    <property type="match status" value="1"/>
</dbReference>
<dbReference type="InterPro" id="IPR029041">
    <property type="entry name" value="FAD-linked_oxidoreductase-like"/>
</dbReference>
<evidence type="ECO:0000313" key="8">
    <source>
        <dbReference type="Proteomes" id="UP000297713"/>
    </source>
</evidence>
<dbReference type="SUPFAM" id="SSF51730">
    <property type="entry name" value="FAD-linked oxidoreductase"/>
    <property type="match status" value="1"/>
</dbReference>
<keyword evidence="8" id="KW-1185">Reference proteome</keyword>
<dbReference type="EMBL" id="LXQC01000155">
    <property type="protein sequence ID" value="TFE67308.1"/>
    <property type="molecule type" value="Genomic_DNA"/>
</dbReference>
<evidence type="ECO:0000259" key="5">
    <source>
        <dbReference type="Pfam" id="PF01619"/>
    </source>
</evidence>
<dbReference type="CDD" id="cd07125">
    <property type="entry name" value="ALDH_PutA-P5CDH"/>
    <property type="match status" value="1"/>
</dbReference>
<dbReference type="GO" id="GO:0003842">
    <property type="term" value="F:L-glutamate gamma-semialdehyde dehydrogenase activity"/>
    <property type="evidence" value="ECO:0007669"/>
    <property type="project" value="InterPro"/>
</dbReference>
<dbReference type="InterPro" id="IPR024082">
    <property type="entry name" value="PRODH_PutA_dom_II"/>
</dbReference>
<reference evidence="7 8" key="1">
    <citation type="submission" date="2016-05" db="EMBL/GenBank/DDBJ databases">
        <title>Diversity and Homogeneity among Thermoacidophilic Verrucomicrobia Methanotrophs Linked with Geographical Origin.</title>
        <authorList>
            <person name="Erikstad H.-A."/>
            <person name="Smestad N.B."/>
            <person name="Ceballos R.M."/>
            <person name="Birkeland N.-K."/>
        </authorList>
    </citation>
    <scope>NUCLEOTIDE SEQUENCE [LARGE SCALE GENOMIC DNA]</scope>
    <source>
        <strain evidence="7 8">Phi</strain>
    </source>
</reference>
<dbReference type="GO" id="GO:0010133">
    <property type="term" value="P:L-proline catabolic process to L-glutamate"/>
    <property type="evidence" value="ECO:0007669"/>
    <property type="project" value="InterPro"/>
</dbReference>
<dbReference type="GO" id="GO:0004657">
    <property type="term" value="F:proline dehydrogenase activity"/>
    <property type="evidence" value="ECO:0007669"/>
    <property type="project" value="InterPro"/>
</dbReference>
<dbReference type="InterPro" id="IPR016161">
    <property type="entry name" value="Ald_DH/histidinol_DH"/>
</dbReference>
<dbReference type="PANTHER" id="PTHR42862">
    <property type="entry name" value="DELTA-1-PYRROLINE-5-CARBOXYLATE DEHYDROGENASE 1, ISOFORM A-RELATED"/>
    <property type="match status" value="1"/>
</dbReference>
<gene>
    <name evidence="7" type="ORF">A7Q10_09600</name>
</gene>
<feature type="active site" evidence="3">
    <location>
        <position position="779"/>
    </location>
</feature>
<protein>
    <submittedName>
        <fullName evidence="7">Proline dehydrogenase</fullName>
    </submittedName>
</protein>
<evidence type="ECO:0000256" key="2">
    <source>
        <dbReference type="ARBA" id="ARBA00023027"/>
    </source>
</evidence>
<dbReference type="GO" id="GO:0009898">
    <property type="term" value="C:cytoplasmic side of plasma membrane"/>
    <property type="evidence" value="ECO:0007669"/>
    <property type="project" value="TreeGrafter"/>
</dbReference>
<dbReference type="Gene3D" id="3.40.309.10">
    <property type="entry name" value="Aldehyde Dehydrogenase, Chain A, domain 2"/>
    <property type="match status" value="1"/>
</dbReference>
<dbReference type="InterPro" id="IPR002872">
    <property type="entry name" value="Proline_DH_dom"/>
</dbReference>
<dbReference type="InterPro" id="IPR050485">
    <property type="entry name" value="Proline_metab_enzyme"/>
</dbReference>
<dbReference type="PIRSF" id="PIRSF000197">
    <property type="entry name" value="Bifunct_PutA"/>
    <property type="match status" value="1"/>
</dbReference>
<dbReference type="NCBIfam" id="NF008869">
    <property type="entry name" value="PRK11904.1"/>
    <property type="match status" value="1"/>
</dbReference>
<dbReference type="InterPro" id="IPR016163">
    <property type="entry name" value="Ald_DH_C"/>
</dbReference>
<dbReference type="AlphaFoldDB" id="A0A4Y8P9E5"/>
<dbReference type="OrthoDB" id="9762913at2"/>
<comment type="caution">
    <text evidence="7">The sequence shown here is derived from an EMBL/GenBank/DDBJ whole genome shotgun (WGS) entry which is preliminary data.</text>
</comment>
<dbReference type="Gene3D" id="3.40.605.10">
    <property type="entry name" value="Aldehyde Dehydrogenase, Chain A, domain 1"/>
    <property type="match status" value="1"/>
</dbReference>
<dbReference type="InterPro" id="IPR016162">
    <property type="entry name" value="Ald_DH_N"/>
</dbReference>
<dbReference type="Proteomes" id="UP000297713">
    <property type="component" value="Unassembled WGS sequence"/>
</dbReference>
<dbReference type="Pfam" id="PF01619">
    <property type="entry name" value="Pro_dh"/>
    <property type="match status" value="1"/>
</dbReference>
<feature type="domain" description="Proline dehydrogenase" evidence="5">
    <location>
        <begin position="183"/>
        <end position="464"/>
    </location>
</feature>
<dbReference type="Gene3D" id="3.20.20.220">
    <property type="match status" value="1"/>
</dbReference>
<dbReference type="GO" id="GO:0003700">
    <property type="term" value="F:DNA-binding transcription factor activity"/>
    <property type="evidence" value="ECO:0007669"/>
    <property type="project" value="InterPro"/>
</dbReference>
<organism evidence="7 8">
    <name type="scientific">Methylacidiphilum caldifontis</name>
    <dbReference type="NCBI Taxonomy" id="2795386"/>
    <lineage>
        <taxon>Bacteria</taxon>
        <taxon>Pseudomonadati</taxon>
        <taxon>Verrucomicrobiota</taxon>
        <taxon>Methylacidiphilae</taxon>
        <taxon>Methylacidiphilales</taxon>
        <taxon>Methylacidiphilaceae</taxon>
        <taxon>Methylacidiphilum (ex Ratnadevi et al. 2023)</taxon>
    </lineage>
</organism>
<feature type="active site" evidence="3">
    <location>
        <position position="813"/>
    </location>
</feature>
<name>A0A4Y8P9E5_9BACT</name>
<dbReference type="SUPFAM" id="SSF53720">
    <property type="entry name" value="ALDH-like"/>
    <property type="match status" value="1"/>
</dbReference>
<evidence type="ECO:0000259" key="6">
    <source>
        <dbReference type="Pfam" id="PF14850"/>
    </source>
</evidence>
<evidence type="ECO:0000313" key="7">
    <source>
        <dbReference type="EMBL" id="TFE67308.1"/>
    </source>
</evidence>
<dbReference type="InterPro" id="IPR015590">
    <property type="entry name" value="Aldehyde_DH_dom"/>
</dbReference>
<evidence type="ECO:0000256" key="1">
    <source>
        <dbReference type="ARBA" id="ARBA00023002"/>
    </source>
</evidence>
<evidence type="ECO:0000259" key="4">
    <source>
        <dbReference type="Pfam" id="PF00171"/>
    </source>
</evidence>
<sequence length="1025" mass="115035">MSSYFQFFCSPYAKKGGRRYLREKAALAEENRADELILSFPDLKLSVDQVNQRLKHILKAIGEEAKGFLSEQLTKVYPLNTHEGLLLLRLAEALPRITDDQTALLLFKEQILKGNWQNTTHSHWLSSLLRIIRLVTEKADLLPFISFLSDKALTLFIHLATKILVNLFVLAPDMDKAQEKLFDLVRSGEQISLDLLGEEAQGEKEGKRHWENCQKVINLLGDLKRAFPHSDPEISVKLSAIDPKYELHYGRISFDRIYSKLKTLCLMASKKDIGLCIDAEQYFRFEFSVDLLEALLSDPDLNDWNKMGFVVQSYLKNSEGLIDYLAELCKEKKKKLSVRLVKGAYWDHEIIHAQHLGLHCYPVYTLKELTELSYMLCLSKLLKQSEVLSSRLATHNPSTLAASLELHSSFKENPIEFQRLYGLGQSLGKWLKRAGYATRIYIPIGEGKELFGYLARRLIENGTALDNTLFPFDFDKLYWDPLGKLQKRALKYNPNIALPTNLFKDRENAPGIDLSNPEAWENIAQNTDDFASKPRSLFFYPKPKGKQVKVFSPANPEECLGEVPFPPEEDIENMLSLTASYAEEWDRLPVEQRAEKVKKLAKEIWENRDELLYLLCAEAGKTVPSALSEIREAIDFCNYYAKETTRLFAHPHLLPGPRGEENKLHYHGCGLWVCISPWNFPLSIFIGQIVAALLSGNVVAAKPAEETPLIATAAINLAYKAGIPREVLSLILGDGQSGKIMINHPLVRGVAFTGSTKTAKNIALYLSQKEGPIVPFIAETGGINCMVVDATAAIERAVKDILVSAFDNAGQRCSSLRLLLVQKEISDSILDLLSDATQSLIVGDPRFSETDVGPIIRKSLLEELQKFSCFFETQGRLLAKAPMGKTASSNGFFFAPQLFEIPSVDLVNQEIFGPILPVVRYSRNDLSYRLKEIHQKGFGLTMGLQTRLESLTQKLCFSAPVGNFYVNRSMIGAVVESQPFGGEGLSGTGPKAGGPNYLLRFVRERTCTINTAALGDPSLYFLDRS</sequence>
<dbReference type="Gene3D" id="1.10.2060.10">
    <property type="entry name" value="PutA proline dehydrogenase (PRODH), domain 2"/>
    <property type="match status" value="1"/>
</dbReference>
<dbReference type="Pfam" id="PF00171">
    <property type="entry name" value="Aldedh"/>
    <property type="match status" value="1"/>
</dbReference>
<accession>A0A4Y8P9E5</accession>
<dbReference type="SUPFAM" id="SSF81935">
    <property type="entry name" value="N-terminal domain of bifunctional PutA protein"/>
    <property type="match status" value="1"/>
</dbReference>
<dbReference type="Pfam" id="PF14850">
    <property type="entry name" value="Pro_dh-DNA_bdg"/>
    <property type="match status" value="1"/>
</dbReference>
<feature type="domain" description="Aldehyde dehydrogenase" evidence="4">
    <location>
        <begin position="544"/>
        <end position="1005"/>
    </location>
</feature>